<accession>A0A6P7H7N8</accession>
<protein>
    <submittedName>
        <fullName evidence="2">Uncharacterized protein LOC114345325</fullName>
    </submittedName>
</protein>
<sequence>MQLTDQSPSTKQNTNLINHSNRDPNFERPKQSSSKIYPKNENTTPAKNVAVNESLVVDKERSSPTKTLFKNSTNKNKQVVTLIENNTHLSADILRIQTEAKCSDIINLTNDENLINTESKNSVPVPNNNGQEWKTVRYKRRNGSIVIGNNENSEISGVQNLVIFMLLE</sequence>
<gene>
    <name evidence="2" type="primary">LOC114345325</name>
</gene>
<evidence type="ECO:0000256" key="1">
    <source>
        <dbReference type="SAM" id="MobiDB-lite"/>
    </source>
</evidence>
<feature type="compositionally biased region" description="Polar residues" evidence="1">
    <location>
        <begin position="31"/>
        <end position="46"/>
    </location>
</feature>
<organism evidence="2">
    <name type="scientific">Diabrotica virgifera virgifera</name>
    <name type="common">western corn rootworm</name>
    <dbReference type="NCBI Taxonomy" id="50390"/>
    <lineage>
        <taxon>Eukaryota</taxon>
        <taxon>Metazoa</taxon>
        <taxon>Ecdysozoa</taxon>
        <taxon>Arthropoda</taxon>
        <taxon>Hexapoda</taxon>
        <taxon>Insecta</taxon>
        <taxon>Pterygota</taxon>
        <taxon>Neoptera</taxon>
        <taxon>Endopterygota</taxon>
        <taxon>Coleoptera</taxon>
        <taxon>Polyphaga</taxon>
        <taxon>Cucujiformia</taxon>
        <taxon>Chrysomeloidea</taxon>
        <taxon>Chrysomelidae</taxon>
        <taxon>Galerucinae</taxon>
        <taxon>Diabroticina</taxon>
        <taxon>Diabroticites</taxon>
        <taxon>Diabrotica</taxon>
    </lineage>
</organism>
<feature type="compositionally biased region" description="Polar residues" evidence="1">
    <location>
        <begin position="1"/>
        <end position="19"/>
    </location>
</feature>
<feature type="region of interest" description="Disordered" evidence="1">
    <location>
        <begin position="1"/>
        <end position="47"/>
    </location>
</feature>
<feature type="compositionally biased region" description="Basic and acidic residues" evidence="1">
    <location>
        <begin position="20"/>
        <end position="30"/>
    </location>
</feature>
<dbReference type="AlphaFoldDB" id="A0A6P7H7N8"/>
<evidence type="ECO:0000313" key="2">
    <source>
        <dbReference type="RefSeq" id="XP_028151945.1"/>
    </source>
</evidence>
<reference evidence="2" key="1">
    <citation type="submission" date="2025-08" db="UniProtKB">
        <authorList>
            <consortium name="RefSeq"/>
        </authorList>
    </citation>
    <scope>IDENTIFICATION</scope>
    <source>
        <tissue evidence="2">Whole insect</tissue>
    </source>
</reference>
<dbReference type="RefSeq" id="XP_028151945.1">
    <property type="nucleotide sequence ID" value="XM_028296144.1"/>
</dbReference>
<name>A0A6P7H7N8_DIAVI</name>
<dbReference type="InParanoid" id="A0A6P7H7N8"/>
<proteinExistence type="predicted"/>